<gene>
    <name evidence="2" type="ORF">MERR_LOCUS24171</name>
</gene>
<feature type="compositionally biased region" description="Basic and acidic residues" evidence="1">
    <location>
        <begin position="159"/>
        <end position="179"/>
    </location>
</feature>
<accession>A0A6D2JBA6</accession>
<keyword evidence="3" id="KW-1185">Reference proteome</keyword>
<sequence length="191" mass="21165">MDFIKTTSLRALSELTFQRKWIGIIWMSRKGIMIKIAKTGPAALSRSRGRTKRNGRPSNIRPAVGQHPNAHPSRLNKVRAHVPIREASSRGRPNQNHAAEAAHDRTAQTGKHRLAAVRHNSCTAADRAVRPGRPRPTSGRILRPKSSVRPSPTNNAKTLGHDRPTVPIADHDSRPKVPTDRPNGPVDRSRF</sequence>
<name>A0A6D2JBA6_9BRAS</name>
<reference evidence="2" key="1">
    <citation type="submission" date="2020-01" db="EMBL/GenBank/DDBJ databases">
        <authorList>
            <person name="Mishra B."/>
        </authorList>
    </citation>
    <scope>NUCLEOTIDE SEQUENCE [LARGE SCALE GENOMIC DNA]</scope>
</reference>
<organism evidence="2 3">
    <name type="scientific">Microthlaspi erraticum</name>
    <dbReference type="NCBI Taxonomy" id="1685480"/>
    <lineage>
        <taxon>Eukaryota</taxon>
        <taxon>Viridiplantae</taxon>
        <taxon>Streptophyta</taxon>
        <taxon>Embryophyta</taxon>
        <taxon>Tracheophyta</taxon>
        <taxon>Spermatophyta</taxon>
        <taxon>Magnoliopsida</taxon>
        <taxon>eudicotyledons</taxon>
        <taxon>Gunneridae</taxon>
        <taxon>Pentapetalae</taxon>
        <taxon>rosids</taxon>
        <taxon>malvids</taxon>
        <taxon>Brassicales</taxon>
        <taxon>Brassicaceae</taxon>
        <taxon>Coluteocarpeae</taxon>
        <taxon>Microthlaspi</taxon>
    </lineage>
</organism>
<protein>
    <submittedName>
        <fullName evidence="2">Uncharacterized protein</fullName>
    </submittedName>
</protein>
<dbReference type="Proteomes" id="UP000467841">
    <property type="component" value="Unassembled WGS sequence"/>
</dbReference>
<evidence type="ECO:0000313" key="3">
    <source>
        <dbReference type="Proteomes" id="UP000467841"/>
    </source>
</evidence>
<proteinExistence type="predicted"/>
<evidence type="ECO:0000256" key="1">
    <source>
        <dbReference type="SAM" id="MobiDB-lite"/>
    </source>
</evidence>
<evidence type="ECO:0000313" key="2">
    <source>
        <dbReference type="EMBL" id="CAA7036936.1"/>
    </source>
</evidence>
<comment type="caution">
    <text evidence="2">The sequence shown here is derived from an EMBL/GenBank/DDBJ whole genome shotgun (WGS) entry which is preliminary data.</text>
</comment>
<feature type="region of interest" description="Disordered" evidence="1">
    <location>
        <begin position="43"/>
        <end position="191"/>
    </location>
</feature>
<dbReference type="EMBL" id="CACVBM020001166">
    <property type="protein sequence ID" value="CAA7036936.1"/>
    <property type="molecule type" value="Genomic_DNA"/>
</dbReference>
<feature type="compositionally biased region" description="Polar residues" evidence="1">
    <location>
        <begin position="148"/>
        <end position="157"/>
    </location>
</feature>
<dbReference type="AlphaFoldDB" id="A0A6D2JBA6"/>